<name>K0RB50_THAOC</name>
<gene>
    <name evidence="1" type="ORF">THAOC_35062</name>
</gene>
<evidence type="ECO:0000313" key="2">
    <source>
        <dbReference type="Proteomes" id="UP000266841"/>
    </source>
</evidence>
<sequence>MGIGRVDRHEGASLQTWKGPRHHVCGGVYANCTPANNKSLFYQ</sequence>
<dbReference type="EMBL" id="AGNL01047849">
    <property type="protein sequence ID" value="EJK46276.1"/>
    <property type="molecule type" value="Genomic_DNA"/>
</dbReference>
<dbReference type="AlphaFoldDB" id="K0RB50"/>
<protein>
    <submittedName>
        <fullName evidence="1">Uncharacterized protein</fullName>
    </submittedName>
</protein>
<reference evidence="1 2" key="1">
    <citation type="journal article" date="2012" name="Genome Biol.">
        <title>Genome and low-iron response of an oceanic diatom adapted to chronic iron limitation.</title>
        <authorList>
            <person name="Lommer M."/>
            <person name="Specht M."/>
            <person name="Roy A.S."/>
            <person name="Kraemer L."/>
            <person name="Andreson R."/>
            <person name="Gutowska M.A."/>
            <person name="Wolf J."/>
            <person name="Bergner S.V."/>
            <person name="Schilhabel M.B."/>
            <person name="Klostermeier U.C."/>
            <person name="Beiko R.G."/>
            <person name="Rosenstiel P."/>
            <person name="Hippler M."/>
            <person name="Laroche J."/>
        </authorList>
    </citation>
    <scope>NUCLEOTIDE SEQUENCE [LARGE SCALE GENOMIC DNA]</scope>
    <source>
        <strain evidence="1 2">CCMP1005</strain>
    </source>
</reference>
<accession>K0RB50</accession>
<dbReference type="Proteomes" id="UP000266841">
    <property type="component" value="Unassembled WGS sequence"/>
</dbReference>
<comment type="caution">
    <text evidence="1">The sequence shown here is derived from an EMBL/GenBank/DDBJ whole genome shotgun (WGS) entry which is preliminary data.</text>
</comment>
<proteinExistence type="predicted"/>
<keyword evidence="2" id="KW-1185">Reference proteome</keyword>
<evidence type="ECO:0000313" key="1">
    <source>
        <dbReference type="EMBL" id="EJK46276.1"/>
    </source>
</evidence>
<feature type="non-terminal residue" evidence="1">
    <location>
        <position position="43"/>
    </location>
</feature>
<organism evidence="1 2">
    <name type="scientific">Thalassiosira oceanica</name>
    <name type="common">Marine diatom</name>
    <dbReference type="NCBI Taxonomy" id="159749"/>
    <lineage>
        <taxon>Eukaryota</taxon>
        <taxon>Sar</taxon>
        <taxon>Stramenopiles</taxon>
        <taxon>Ochrophyta</taxon>
        <taxon>Bacillariophyta</taxon>
        <taxon>Coscinodiscophyceae</taxon>
        <taxon>Thalassiosirophycidae</taxon>
        <taxon>Thalassiosirales</taxon>
        <taxon>Thalassiosiraceae</taxon>
        <taxon>Thalassiosira</taxon>
    </lineage>
</organism>